<feature type="region of interest" description="Disordered" evidence="1">
    <location>
        <begin position="1"/>
        <end position="34"/>
    </location>
</feature>
<evidence type="ECO:0000313" key="2">
    <source>
        <dbReference type="EMBL" id="KAF2868528.1"/>
    </source>
</evidence>
<feature type="compositionally biased region" description="Basic and acidic residues" evidence="1">
    <location>
        <begin position="69"/>
        <end position="84"/>
    </location>
</feature>
<gene>
    <name evidence="2" type="ORF">BDV95DRAFT_597377</name>
</gene>
<keyword evidence="3" id="KW-1185">Reference proteome</keyword>
<organism evidence="2 3">
    <name type="scientific">Massariosphaeria phaeospora</name>
    <dbReference type="NCBI Taxonomy" id="100035"/>
    <lineage>
        <taxon>Eukaryota</taxon>
        <taxon>Fungi</taxon>
        <taxon>Dikarya</taxon>
        <taxon>Ascomycota</taxon>
        <taxon>Pezizomycotina</taxon>
        <taxon>Dothideomycetes</taxon>
        <taxon>Pleosporomycetidae</taxon>
        <taxon>Pleosporales</taxon>
        <taxon>Pleosporales incertae sedis</taxon>
        <taxon>Massariosphaeria</taxon>
    </lineage>
</organism>
<comment type="caution">
    <text evidence="2">The sequence shown here is derived from an EMBL/GenBank/DDBJ whole genome shotgun (WGS) entry which is preliminary data.</text>
</comment>
<feature type="compositionally biased region" description="Low complexity" evidence="1">
    <location>
        <begin position="107"/>
        <end position="141"/>
    </location>
</feature>
<evidence type="ECO:0000313" key="3">
    <source>
        <dbReference type="Proteomes" id="UP000481861"/>
    </source>
</evidence>
<dbReference type="Proteomes" id="UP000481861">
    <property type="component" value="Unassembled WGS sequence"/>
</dbReference>
<sequence length="470" mass="50661">MSIHIVHPSPTRSAPLPPGAFIESPLPSPVKRPHLQPCVTLETGEPDARTHDSLAHSLFQRAQNQLRGQTEKHDNEHAVRESQKNHGVSDAGTRSFHPTEPRSYEPSWSFNYSHSHSQSSRSTSPSATQDPSLSSNSSPSATTPPPLLLHSRFYPKPKPQSNPTPEPQFPTTVAALHTSIHGLRAELRTREANLAALRTCRKRVAQEPFLTWAGKSSERYLGGWAVCGGGEFRRKSVMGDVRERLGSQCEGANEGQEEDHEGFPIATAASAGADAEVCVGVDADEGMKHADKTLAASSSVERRFARRSRSSQSKASATGSAILKSLVGAVRPGRAKAKERVVVQEEQETVPKDADVVRESETVSVKETEAAKKWGVVKESDGAMELVADAEVDVAVEETKADMELEADLQESEVVNAPEIATEWDVATEIESSVATESHVAPESNVAAATATNVYTTTDAYTSTDSTSIF</sequence>
<dbReference type="AlphaFoldDB" id="A0A7C8I1Q5"/>
<accession>A0A7C8I1Q5</accession>
<proteinExistence type="predicted"/>
<feature type="region of interest" description="Disordered" evidence="1">
    <location>
        <begin position="290"/>
        <end position="317"/>
    </location>
</feature>
<protein>
    <submittedName>
        <fullName evidence="2">Uncharacterized protein</fullName>
    </submittedName>
</protein>
<dbReference type="EMBL" id="JAADJZ010000019">
    <property type="protein sequence ID" value="KAF2868528.1"/>
    <property type="molecule type" value="Genomic_DNA"/>
</dbReference>
<reference evidence="2 3" key="1">
    <citation type="submission" date="2020-01" db="EMBL/GenBank/DDBJ databases">
        <authorList>
            <consortium name="DOE Joint Genome Institute"/>
            <person name="Haridas S."/>
            <person name="Albert R."/>
            <person name="Binder M."/>
            <person name="Bloem J."/>
            <person name="Labutti K."/>
            <person name="Salamov A."/>
            <person name="Andreopoulos B."/>
            <person name="Baker S.E."/>
            <person name="Barry K."/>
            <person name="Bills G."/>
            <person name="Bluhm B.H."/>
            <person name="Cannon C."/>
            <person name="Castanera R."/>
            <person name="Culley D.E."/>
            <person name="Daum C."/>
            <person name="Ezra D."/>
            <person name="Gonzalez J.B."/>
            <person name="Henrissat B."/>
            <person name="Kuo A."/>
            <person name="Liang C."/>
            <person name="Lipzen A."/>
            <person name="Lutzoni F."/>
            <person name="Magnuson J."/>
            <person name="Mondo S."/>
            <person name="Nolan M."/>
            <person name="Ohm R."/>
            <person name="Pangilinan J."/>
            <person name="Park H.-J.H."/>
            <person name="Ramirez L."/>
            <person name="Alfaro M."/>
            <person name="Sun H."/>
            <person name="Tritt A."/>
            <person name="Yoshinaga Y."/>
            <person name="Zwiers L.-H.L."/>
            <person name="Turgeon B.G."/>
            <person name="Goodwin S.B."/>
            <person name="Spatafora J.W."/>
            <person name="Crous P.W."/>
            <person name="Grigoriev I.V."/>
        </authorList>
    </citation>
    <scope>NUCLEOTIDE SEQUENCE [LARGE SCALE GENOMIC DNA]</scope>
    <source>
        <strain evidence="2 3">CBS 611.86</strain>
    </source>
</reference>
<feature type="compositionally biased region" description="Pro residues" evidence="1">
    <location>
        <begin position="156"/>
        <end position="168"/>
    </location>
</feature>
<name>A0A7C8I1Q5_9PLEO</name>
<evidence type="ECO:0000256" key="1">
    <source>
        <dbReference type="SAM" id="MobiDB-lite"/>
    </source>
</evidence>
<feature type="region of interest" description="Disordered" evidence="1">
    <location>
        <begin position="66"/>
        <end position="170"/>
    </location>
</feature>